<sequence>MLPGWYIGSLMATALAYLSSARIDDLSHLSIMGTATALRRVIIIP</sequence>
<accession>A0A6J7R2L2</accession>
<dbReference type="EMBL" id="CAEZZU010000029">
    <property type="protein sequence ID" value="CAB4772114.1"/>
    <property type="molecule type" value="Genomic_DNA"/>
</dbReference>
<protein>
    <submittedName>
        <fullName evidence="2">Unannotated protein</fullName>
    </submittedName>
</protein>
<name>A0A6J7R2L2_9ZZZZ</name>
<proteinExistence type="predicted"/>
<dbReference type="AlphaFoldDB" id="A0A6J7R2L2"/>
<dbReference type="EMBL" id="CAFBPF010000213">
    <property type="protein sequence ID" value="CAB5023561.1"/>
    <property type="molecule type" value="Genomic_DNA"/>
</dbReference>
<evidence type="ECO:0000313" key="2">
    <source>
        <dbReference type="EMBL" id="CAB5023561.1"/>
    </source>
</evidence>
<organism evidence="2">
    <name type="scientific">freshwater metagenome</name>
    <dbReference type="NCBI Taxonomy" id="449393"/>
    <lineage>
        <taxon>unclassified sequences</taxon>
        <taxon>metagenomes</taxon>
        <taxon>ecological metagenomes</taxon>
    </lineage>
</organism>
<gene>
    <name evidence="1" type="ORF">UFOPK2925_00332</name>
    <name evidence="2" type="ORF">UFOPK4071_01367</name>
</gene>
<evidence type="ECO:0000313" key="1">
    <source>
        <dbReference type="EMBL" id="CAB4772114.1"/>
    </source>
</evidence>
<reference evidence="2" key="1">
    <citation type="submission" date="2020-05" db="EMBL/GenBank/DDBJ databases">
        <authorList>
            <person name="Chiriac C."/>
            <person name="Salcher M."/>
            <person name="Ghai R."/>
            <person name="Kavagutti S V."/>
        </authorList>
    </citation>
    <scope>NUCLEOTIDE SEQUENCE</scope>
</reference>